<dbReference type="EMBL" id="CP066775">
    <property type="protein sequence ID" value="QQL49988.1"/>
    <property type="molecule type" value="Genomic_DNA"/>
</dbReference>
<evidence type="ECO:0000259" key="2">
    <source>
        <dbReference type="Pfam" id="PF07748"/>
    </source>
</evidence>
<dbReference type="SUPFAM" id="SSF74650">
    <property type="entry name" value="Galactose mutarotase-like"/>
    <property type="match status" value="1"/>
</dbReference>
<accession>A0A6I4HV63</accession>
<dbReference type="InterPro" id="IPR011013">
    <property type="entry name" value="Gal_mutarotase_sf_dom"/>
</dbReference>
<dbReference type="InterPro" id="IPR011682">
    <property type="entry name" value="Glyco_hydro_38_C"/>
</dbReference>
<dbReference type="RefSeq" id="WP_157523307.1">
    <property type="nucleotide sequence ID" value="NZ_CP066775.1"/>
</dbReference>
<organism evidence="3 4">
    <name type="scientific">Mucilaginibacter ginkgonis</name>
    <dbReference type="NCBI Taxonomy" id="2682091"/>
    <lineage>
        <taxon>Bacteria</taxon>
        <taxon>Pseudomonadati</taxon>
        <taxon>Bacteroidota</taxon>
        <taxon>Sphingobacteriia</taxon>
        <taxon>Sphingobacteriales</taxon>
        <taxon>Sphingobacteriaceae</taxon>
        <taxon>Mucilaginibacter</taxon>
    </lineage>
</organism>
<dbReference type="GO" id="GO:0009313">
    <property type="term" value="P:oligosaccharide catabolic process"/>
    <property type="evidence" value="ECO:0007669"/>
    <property type="project" value="TreeGrafter"/>
</dbReference>
<dbReference type="InterPro" id="IPR011330">
    <property type="entry name" value="Glyco_hydro/deAcase_b/a-brl"/>
</dbReference>
<dbReference type="CDD" id="cd10791">
    <property type="entry name" value="GH38N_AMII_like_1"/>
    <property type="match status" value="1"/>
</dbReference>
<dbReference type="PANTHER" id="PTHR46017:SF1">
    <property type="entry name" value="ALPHA-MANNOSIDASE 2C1"/>
    <property type="match status" value="1"/>
</dbReference>
<evidence type="ECO:0008006" key="5">
    <source>
        <dbReference type="Google" id="ProtNLM"/>
    </source>
</evidence>
<dbReference type="GO" id="GO:0004559">
    <property type="term" value="F:alpha-mannosidase activity"/>
    <property type="evidence" value="ECO:0007669"/>
    <property type="project" value="InterPro"/>
</dbReference>
<gene>
    <name evidence="3" type="ORF">GO620_000625</name>
</gene>
<evidence type="ECO:0000259" key="1">
    <source>
        <dbReference type="Pfam" id="PF01074"/>
    </source>
</evidence>
<protein>
    <recommendedName>
        <fullName evidence="5">Glycosyl hydrolase family 38</fullName>
    </recommendedName>
</protein>
<proteinExistence type="predicted"/>
<dbReference type="Pfam" id="PF01074">
    <property type="entry name" value="Glyco_hydro_38N"/>
    <property type="match status" value="1"/>
</dbReference>
<dbReference type="SUPFAM" id="SSF88713">
    <property type="entry name" value="Glycoside hydrolase/deacetylase"/>
    <property type="match status" value="1"/>
</dbReference>
<dbReference type="PANTHER" id="PTHR46017">
    <property type="entry name" value="ALPHA-MANNOSIDASE 2C1"/>
    <property type="match status" value="1"/>
</dbReference>
<keyword evidence="4" id="KW-1185">Reference proteome</keyword>
<dbReference type="GO" id="GO:0030246">
    <property type="term" value="F:carbohydrate binding"/>
    <property type="evidence" value="ECO:0007669"/>
    <property type="project" value="InterPro"/>
</dbReference>
<dbReference type="GO" id="GO:0006013">
    <property type="term" value="P:mannose metabolic process"/>
    <property type="evidence" value="ECO:0007669"/>
    <property type="project" value="InterPro"/>
</dbReference>
<dbReference type="Pfam" id="PF07748">
    <property type="entry name" value="Glyco_hydro_38C"/>
    <property type="match status" value="1"/>
</dbReference>
<dbReference type="InterPro" id="IPR027291">
    <property type="entry name" value="Glyco_hydro_38_N_sf"/>
</dbReference>
<feature type="domain" description="Glycoside hydrolase family 38 N-terminal" evidence="1">
    <location>
        <begin position="145"/>
        <end position="327"/>
    </location>
</feature>
<evidence type="ECO:0000313" key="4">
    <source>
        <dbReference type="Proteomes" id="UP000429232"/>
    </source>
</evidence>
<feature type="domain" description="Glycosyl hydrolase family 38 C-terminal" evidence="2">
    <location>
        <begin position="645"/>
        <end position="813"/>
    </location>
</feature>
<evidence type="ECO:0000313" key="3">
    <source>
        <dbReference type="EMBL" id="QQL49988.1"/>
    </source>
</evidence>
<dbReference type="AlphaFoldDB" id="A0A6I4HV63"/>
<dbReference type="KEGG" id="mgik:GO620_000625"/>
<reference evidence="3 4" key="1">
    <citation type="submission" date="2020-12" db="EMBL/GenBank/DDBJ databases">
        <title>HMF7856_wgs.fasta genome submission.</title>
        <authorList>
            <person name="Kang H."/>
            <person name="Kim H."/>
            <person name="Joh K."/>
        </authorList>
    </citation>
    <scope>NUCLEOTIDE SEQUENCE [LARGE SCALE GENOMIC DNA]</scope>
    <source>
        <strain evidence="3 4">HMF7856</strain>
    </source>
</reference>
<dbReference type="InterPro" id="IPR000602">
    <property type="entry name" value="Glyco_hydro_38_N"/>
</dbReference>
<dbReference type="Gene3D" id="2.70.98.30">
    <property type="entry name" value="Golgi alpha-mannosidase II, domain 4"/>
    <property type="match status" value="1"/>
</dbReference>
<sequence length="995" mass="111290">MKNLKILLVCLFILASLFQNFQSLHASGFSKAAKALIKTDSVFPNAIEFEPQPVYRYRPDGKPGREIILHFKNSKLFDLATMTIECEGKTETTIVPANANGTTALTILLPEGIAVAKDCLLKVTIKSKEHQLSASAIIPFKRQWTVFVYPHSHVDIGYTQTQEIVKKITVRNLINGMELAKKTANYPVGSRYIWNTEAVWATENFLKVATATQRAAFIDAVKKGQVGLNANYANLNTSICSDEELLRMFQAGLKINQLTGVKSKTMVQIDVPGISWGIVQAAAQYGIKGIITFPNSSYHNDTLFQKPFYFVAPDRKTKVLYIQGPQYDWGWYWKALKIKPSPYPNYENPAGGWIQDYPAVVDYIKTKNPSENFIPLSYLTKETDAIEKAGLPYDYFTMTWSMSDNSIIDADLPDAVKAWNSKYAFPKLVISSGENIIDAYLKKFGNLIPERHGDLTEYWTDGLGSDALRTGYNRVSKERLSQAEILSTMLYPKNKAIGFQSGIYDSWQWILLGSEHTWGYWKPEMPISKKVEAVKASYFENGDKTSRELFTNILQPISSSETQSFTVLNALSWTRTGLVTLTDLQSKGYSGIVDVSGNSIPSQRLISGELVFMAPGIPALGSKTFRLVKTLDQIPKEPMASDTTLENKLIKVIVDRKTGDIVSFYDKRTLHEFVNTKSTYSLNSYRYVLGRDSSFKSGIPTDVNISVKDNGPVMASLKIESKAPGCNALVREIRIYANQPQVDIFNVLDKISTTTKESVHFAYAFDVPNGTIRFDIPWGVMNPQTEQLPGGANQNFLAFQRWIDITNSQFGVAWTCIESPIVELGGITINRKRARYGEDHYIKNLPINNRTIVSYALNNRWGTNFPLEQGGIIPFHYIILPHGAFDPVITNRFGLEQNRPLVAVLSTKDAISKPMVSIDNPRVFISALSPSKDGKAIMLRLRSLSNTTENVTLTYPSGSPKSINLSDPTETIGVKQSDLIRLNSYGTATLRMVFE</sequence>
<dbReference type="Gene3D" id="3.20.110.10">
    <property type="entry name" value="Glycoside hydrolase 38, N terminal domain"/>
    <property type="match status" value="1"/>
</dbReference>
<name>A0A6I4HV63_9SPHI</name>
<dbReference type="Proteomes" id="UP000429232">
    <property type="component" value="Chromosome"/>
</dbReference>